<dbReference type="Pfam" id="PF05380">
    <property type="entry name" value="Peptidase_A17"/>
    <property type="match status" value="1"/>
</dbReference>
<dbReference type="GO" id="GO:0008270">
    <property type="term" value="F:zinc ion binding"/>
    <property type="evidence" value="ECO:0007669"/>
    <property type="project" value="UniProtKB-KW"/>
</dbReference>
<evidence type="ECO:0000313" key="4">
    <source>
        <dbReference type="EMBL" id="KAH9636991.1"/>
    </source>
</evidence>
<reference evidence="4" key="1">
    <citation type="journal article" date="2021" name="G3 (Bethesda)">
        <title>Genome and transcriptome analysis of the beet armyworm Spodoptera exigua reveals targets for pest control. .</title>
        <authorList>
            <person name="Simon S."/>
            <person name="Breeschoten T."/>
            <person name="Jansen H.J."/>
            <person name="Dirks R.P."/>
            <person name="Schranz M.E."/>
            <person name="Ros V.I.D."/>
        </authorList>
    </citation>
    <scope>NUCLEOTIDE SEQUENCE</scope>
    <source>
        <strain evidence="4">TB_SE_WUR_2020</strain>
    </source>
</reference>
<feature type="domain" description="CCHC-type" evidence="3">
    <location>
        <begin position="373"/>
        <end position="388"/>
    </location>
</feature>
<dbReference type="PROSITE" id="PS50158">
    <property type="entry name" value="ZF_CCHC"/>
    <property type="match status" value="1"/>
</dbReference>
<comment type="caution">
    <text evidence="4">The sequence shown here is derived from an EMBL/GenBank/DDBJ whole genome shotgun (WGS) entry which is preliminary data.</text>
</comment>
<gene>
    <name evidence="4" type="ORF">HF086_008252</name>
</gene>
<feature type="region of interest" description="Disordered" evidence="2">
    <location>
        <begin position="410"/>
        <end position="429"/>
    </location>
</feature>
<dbReference type="InterPro" id="IPR001878">
    <property type="entry name" value="Znf_CCHC"/>
</dbReference>
<sequence>MTEKEEKELIKKRASYKGRLTVFSNYLEDLNDTLTQTQINELQLRLGKIELLYSQYDEIQLRLECIAEDINSQISERNDFESIYYKLVARAQSLIAKQDDIISEDKLSRISNNRLVKLPTIQLPKFNGTYDKWLEFRDTFSSLIHLNDQIDKINKFHYLRASLEGTAAVVIQSIEFSADNYSIAWDLLNERFDNKRLLIQNHVSALFNIETVSKESSDSIKRIIDSLNKNLRALESLGEPTKFWDTLLIYIVTHKLDTRTYREWEEEKGHLDKNKSITLEMFLTFLRNRADLLETLDLSRSQSKINNTASQSKHRTMISLSSETPSQKTKNNNSSSQVSCPHCSDKHNLITCPQFLGMTNEKRLELLPQYKVCFNCFRSGHYANHCKSHGCKVCRRKHNTLIHVVGASHKSNAPTSQSDNTIAPGNKSIESKNDTNVTLSALTTTYIGNKSKGQVLLATALVKIYDNNNREHLARAILDTGSTSCLMTKKLCDLLNLPTVRVNESIQGINNTKSNISKMCSIFIKSLSENFSTNLYCFILPSITDEVPCHKLLINNLNIPSDICLADPHFHTPSMVDLIIGADVFWDLLGRQKIYLGEGKPILFESRLGWLVSGPLSYSGQVAVSPTTHKANIANIHVSSLLTPTNEDDIQNHLARFWDLEEVTHQSSSYSEEEAKCEEHFVLNTTRLSDDQDSNSFVNLNIGSNEPSKTLGLNWLTSSDTLLYSISAMSITENVTKREVLSVISQIFDPLGLLAPCIIPMKVMMQRLWLHKLSWDDFLPPDVAKTWSNIIERLPILNNLRIPRLVFCNSWKVVDLHIFCDASQIAYGACIYVRSINNNNEVSVRLLTAKSRVAPIKPITIPRLELCAALVGVRLHRKVVDSLNAPINSCVFWSDSTIVLGWLKMIPGKLQAFVRNRVSEIVEKSNAGNCAWRHVPTHLNPADLISRGTDVSQIQNLDLWWSGPNFLLKDTREWPSFPTSVEPLPEIKSEISLLTVSDTSKSFIEFHRFSNFLRLNRTIAYMLRFINNCKKQSSTTLHLNEDDLQNALNIIVKQSQIESFPEYQLLLK</sequence>
<feature type="region of interest" description="Disordered" evidence="2">
    <location>
        <begin position="304"/>
        <end position="339"/>
    </location>
</feature>
<dbReference type="InterPro" id="IPR008042">
    <property type="entry name" value="Retrotrans_Pao"/>
</dbReference>
<dbReference type="Pfam" id="PF03564">
    <property type="entry name" value="DUF1759"/>
    <property type="match status" value="1"/>
</dbReference>
<feature type="compositionally biased region" description="Polar residues" evidence="2">
    <location>
        <begin position="410"/>
        <end position="423"/>
    </location>
</feature>
<accession>A0A922SGI9</accession>
<evidence type="ECO:0000256" key="2">
    <source>
        <dbReference type="SAM" id="MobiDB-lite"/>
    </source>
</evidence>
<name>A0A922SGI9_SPOEX</name>
<dbReference type="Gene3D" id="2.40.70.10">
    <property type="entry name" value="Acid Proteases"/>
    <property type="match status" value="1"/>
</dbReference>
<dbReference type="GO" id="GO:0003676">
    <property type="term" value="F:nucleic acid binding"/>
    <property type="evidence" value="ECO:0007669"/>
    <property type="project" value="InterPro"/>
</dbReference>
<dbReference type="AlphaFoldDB" id="A0A922SGI9"/>
<evidence type="ECO:0000313" key="5">
    <source>
        <dbReference type="Proteomes" id="UP000814243"/>
    </source>
</evidence>
<keyword evidence="1" id="KW-0863">Zinc-finger</keyword>
<organism evidence="4 5">
    <name type="scientific">Spodoptera exigua</name>
    <name type="common">Beet armyworm</name>
    <name type="synonym">Noctua fulgens</name>
    <dbReference type="NCBI Taxonomy" id="7107"/>
    <lineage>
        <taxon>Eukaryota</taxon>
        <taxon>Metazoa</taxon>
        <taxon>Ecdysozoa</taxon>
        <taxon>Arthropoda</taxon>
        <taxon>Hexapoda</taxon>
        <taxon>Insecta</taxon>
        <taxon>Pterygota</taxon>
        <taxon>Neoptera</taxon>
        <taxon>Endopterygota</taxon>
        <taxon>Lepidoptera</taxon>
        <taxon>Glossata</taxon>
        <taxon>Ditrysia</taxon>
        <taxon>Noctuoidea</taxon>
        <taxon>Noctuidae</taxon>
        <taxon>Amphipyrinae</taxon>
        <taxon>Spodoptera</taxon>
    </lineage>
</organism>
<feature type="non-terminal residue" evidence="4">
    <location>
        <position position="1"/>
    </location>
</feature>
<evidence type="ECO:0000256" key="1">
    <source>
        <dbReference type="PROSITE-ProRule" id="PRU00047"/>
    </source>
</evidence>
<keyword evidence="1" id="KW-0479">Metal-binding</keyword>
<dbReference type="InterPro" id="IPR021109">
    <property type="entry name" value="Peptidase_aspartic_dom_sf"/>
</dbReference>
<keyword evidence="1" id="KW-0862">Zinc</keyword>
<evidence type="ECO:0000259" key="3">
    <source>
        <dbReference type="PROSITE" id="PS50158"/>
    </source>
</evidence>
<feature type="compositionally biased region" description="Polar residues" evidence="2">
    <location>
        <begin position="318"/>
        <end position="330"/>
    </location>
</feature>
<dbReference type="Proteomes" id="UP000814243">
    <property type="component" value="Unassembled WGS sequence"/>
</dbReference>
<protein>
    <recommendedName>
        <fullName evidence="3">CCHC-type domain-containing protein</fullName>
    </recommendedName>
</protein>
<dbReference type="EMBL" id="JACEFF010000461">
    <property type="protein sequence ID" value="KAH9636991.1"/>
    <property type="molecule type" value="Genomic_DNA"/>
</dbReference>
<proteinExistence type="predicted"/>
<dbReference type="PANTHER" id="PTHR47331">
    <property type="entry name" value="PHD-TYPE DOMAIN-CONTAINING PROTEIN"/>
    <property type="match status" value="1"/>
</dbReference>
<dbReference type="InterPro" id="IPR005312">
    <property type="entry name" value="DUF1759"/>
</dbReference>